<proteinExistence type="predicted"/>
<evidence type="ECO:0000256" key="1">
    <source>
        <dbReference type="SAM" id="MobiDB-lite"/>
    </source>
</evidence>
<gene>
    <name evidence="2" type="ORF">HPB51_018818</name>
</gene>
<accession>A0A9J6DBJ0</accession>
<dbReference type="Proteomes" id="UP000821866">
    <property type="component" value="Chromosome 8"/>
</dbReference>
<feature type="region of interest" description="Disordered" evidence="1">
    <location>
        <begin position="83"/>
        <end position="102"/>
    </location>
</feature>
<comment type="caution">
    <text evidence="2">The sequence shown here is derived from an EMBL/GenBank/DDBJ whole genome shotgun (WGS) entry which is preliminary data.</text>
</comment>
<organism evidence="2 3">
    <name type="scientific">Rhipicephalus microplus</name>
    <name type="common">Cattle tick</name>
    <name type="synonym">Boophilus microplus</name>
    <dbReference type="NCBI Taxonomy" id="6941"/>
    <lineage>
        <taxon>Eukaryota</taxon>
        <taxon>Metazoa</taxon>
        <taxon>Ecdysozoa</taxon>
        <taxon>Arthropoda</taxon>
        <taxon>Chelicerata</taxon>
        <taxon>Arachnida</taxon>
        <taxon>Acari</taxon>
        <taxon>Parasitiformes</taxon>
        <taxon>Ixodida</taxon>
        <taxon>Ixodoidea</taxon>
        <taxon>Ixodidae</taxon>
        <taxon>Rhipicephalinae</taxon>
        <taxon>Rhipicephalus</taxon>
        <taxon>Boophilus</taxon>
    </lineage>
</organism>
<dbReference type="AlphaFoldDB" id="A0A9J6DBJ0"/>
<feature type="compositionally biased region" description="Polar residues" evidence="1">
    <location>
        <begin position="83"/>
        <end position="92"/>
    </location>
</feature>
<protein>
    <submittedName>
        <fullName evidence="2">Uncharacterized protein</fullName>
    </submittedName>
</protein>
<sequence length="102" mass="11934">MGWLPRLYLNNEYAKDLSFLQIYFGHVGKIPSPHAWRSTKTPWEVRCSDRRGVEPPDISYMALKMIRFNMIKTTIIFRTNNVTSPITHQQPESGDFMRDASE</sequence>
<reference evidence="2" key="1">
    <citation type="journal article" date="2020" name="Cell">
        <title>Large-Scale Comparative Analyses of Tick Genomes Elucidate Their Genetic Diversity and Vector Capacities.</title>
        <authorList>
            <consortium name="Tick Genome and Microbiome Consortium (TIGMIC)"/>
            <person name="Jia N."/>
            <person name="Wang J."/>
            <person name="Shi W."/>
            <person name="Du L."/>
            <person name="Sun Y."/>
            <person name="Zhan W."/>
            <person name="Jiang J.F."/>
            <person name="Wang Q."/>
            <person name="Zhang B."/>
            <person name="Ji P."/>
            <person name="Bell-Sakyi L."/>
            <person name="Cui X.M."/>
            <person name="Yuan T.T."/>
            <person name="Jiang B.G."/>
            <person name="Yang W.F."/>
            <person name="Lam T.T."/>
            <person name="Chang Q.C."/>
            <person name="Ding S.J."/>
            <person name="Wang X.J."/>
            <person name="Zhu J.G."/>
            <person name="Ruan X.D."/>
            <person name="Zhao L."/>
            <person name="Wei J.T."/>
            <person name="Ye R.Z."/>
            <person name="Que T.C."/>
            <person name="Du C.H."/>
            <person name="Zhou Y.H."/>
            <person name="Cheng J.X."/>
            <person name="Dai P.F."/>
            <person name="Guo W.B."/>
            <person name="Han X.H."/>
            <person name="Huang E.J."/>
            <person name="Li L.F."/>
            <person name="Wei W."/>
            <person name="Gao Y.C."/>
            <person name="Liu J.Z."/>
            <person name="Shao H.Z."/>
            <person name="Wang X."/>
            <person name="Wang C.C."/>
            <person name="Yang T.C."/>
            <person name="Huo Q.B."/>
            <person name="Li W."/>
            <person name="Chen H.Y."/>
            <person name="Chen S.E."/>
            <person name="Zhou L.G."/>
            <person name="Ni X.B."/>
            <person name="Tian J.H."/>
            <person name="Sheng Y."/>
            <person name="Liu T."/>
            <person name="Pan Y.S."/>
            <person name="Xia L.Y."/>
            <person name="Li J."/>
            <person name="Zhao F."/>
            <person name="Cao W.C."/>
        </authorList>
    </citation>
    <scope>NUCLEOTIDE SEQUENCE</scope>
    <source>
        <strain evidence="2">Rmic-2018</strain>
    </source>
</reference>
<evidence type="ECO:0000313" key="2">
    <source>
        <dbReference type="EMBL" id="KAH8019306.1"/>
    </source>
</evidence>
<name>A0A9J6DBJ0_RHIMP</name>
<reference evidence="2" key="2">
    <citation type="submission" date="2021-09" db="EMBL/GenBank/DDBJ databases">
        <authorList>
            <person name="Jia N."/>
            <person name="Wang J."/>
            <person name="Shi W."/>
            <person name="Du L."/>
            <person name="Sun Y."/>
            <person name="Zhan W."/>
            <person name="Jiang J."/>
            <person name="Wang Q."/>
            <person name="Zhang B."/>
            <person name="Ji P."/>
            <person name="Sakyi L.B."/>
            <person name="Cui X."/>
            <person name="Yuan T."/>
            <person name="Jiang B."/>
            <person name="Yang W."/>
            <person name="Lam T.T.-Y."/>
            <person name="Chang Q."/>
            <person name="Ding S."/>
            <person name="Wang X."/>
            <person name="Zhu J."/>
            <person name="Ruan X."/>
            <person name="Zhao L."/>
            <person name="Wei J."/>
            <person name="Que T."/>
            <person name="Du C."/>
            <person name="Cheng J."/>
            <person name="Dai P."/>
            <person name="Han X."/>
            <person name="Huang E."/>
            <person name="Gao Y."/>
            <person name="Liu J."/>
            <person name="Shao H."/>
            <person name="Ye R."/>
            <person name="Li L."/>
            <person name="Wei W."/>
            <person name="Wang X."/>
            <person name="Wang C."/>
            <person name="Huo Q."/>
            <person name="Li W."/>
            <person name="Guo W."/>
            <person name="Chen H."/>
            <person name="Chen S."/>
            <person name="Zhou L."/>
            <person name="Zhou L."/>
            <person name="Ni X."/>
            <person name="Tian J."/>
            <person name="Zhou Y."/>
            <person name="Sheng Y."/>
            <person name="Liu T."/>
            <person name="Pan Y."/>
            <person name="Xia L."/>
            <person name="Li J."/>
            <person name="Zhao F."/>
            <person name="Cao W."/>
        </authorList>
    </citation>
    <scope>NUCLEOTIDE SEQUENCE</scope>
    <source>
        <strain evidence="2">Rmic-2018</strain>
        <tissue evidence="2">Larvae</tissue>
    </source>
</reference>
<evidence type="ECO:0000313" key="3">
    <source>
        <dbReference type="Proteomes" id="UP000821866"/>
    </source>
</evidence>
<keyword evidence="3" id="KW-1185">Reference proteome</keyword>
<dbReference type="EMBL" id="JABSTU010000010">
    <property type="protein sequence ID" value="KAH8019306.1"/>
    <property type="molecule type" value="Genomic_DNA"/>
</dbReference>